<evidence type="ECO:0000313" key="2">
    <source>
        <dbReference type="EMBL" id="RQM18807.1"/>
    </source>
</evidence>
<protein>
    <submittedName>
        <fullName evidence="1">Uncharacterized protein</fullName>
    </submittedName>
</protein>
<dbReference type="AlphaFoldDB" id="A0A3M6VNY3"/>
<organism evidence="1 3">
    <name type="scientific">Peronospora effusa</name>
    <dbReference type="NCBI Taxonomy" id="542832"/>
    <lineage>
        <taxon>Eukaryota</taxon>
        <taxon>Sar</taxon>
        <taxon>Stramenopiles</taxon>
        <taxon>Oomycota</taxon>
        <taxon>Peronosporomycetes</taxon>
        <taxon>Peronosporales</taxon>
        <taxon>Peronosporaceae</taxon>
        <taxon>Peronospora</taxon>
    </lineage>
</organism>
<dbReference type="EMBL" id="QKXF01000013">
    <property type="protein sequence ID" value="RQM18807.1"/>
    <property type="molecule type" value="Genomic_DNA"/>
</dbReference>
<gene>
    <name evidence="2" type="ORF">DD237_007455</name>
    <name evidence="1" type="ORF">DD238_006339</name>
</gene>
<dbReference type="Proteomes" id="UP000282087">
    <property type="component" value="Unassembled WGS sequence"/>
</dbReference>
<name>A0A3M6VNY3_9STRA</name>
<evidence type="ECO:0000313" key="1">
    <source>
        <dbReference type="EMBL" id="RMX68449.1"/>
    </source>
</evidence>
<sequence length="76" mass="8825">MTAFRLLIEPCIHRLNAHEPLRDFMYYKLTSPSASYPYSSSYQGASNIDLTDERLNKILNEAFDRMLTPTLPTEVR</sequence>
<comment type="caution">
    <text evidence="1">The sequence shown here is derived from an EMBL/GenBank/DDBJ whole genome shotgun (WGS) entry which is preliminary data.</text>
</comment>
<keyword evidence="3" id="KW-1185">Reference proteome</keyword>
<accession>A0A3M6VNY3</accession>
<reference evidence="3 4" key="1">
    <citation type="submission" date="2018-06" db="EMBL/GenBank/DDBJ databases">
        <title>Comparative genomics of downy mildews reveals potential adaptations to biotrophy.</title>
        <authorList>
            <person name="Fletcher K."/>
            <person name="Klosterman S.J."/>
            <person name="Derevnina L."/>
            <person name="Martin F."/>
            <person name="Koike S."/>
            <person name="Reyes Chin-Wo S."/>
            <person name="Mou B."/>
            <person name="Michelmore R."/>
        </authorList>
    </citation>
    <scope>NUCLEOTIDE SEQUENCE [LARGE SCALE GENOMIC DNA]</scope>
    <source>
        <strain evidence="2 4">R13</strain>
        <strain evidence="1 3">R14</strain>
    </source>
</reference>
<dbReference type="VEuPathDB" id="FungiDB:DD237_007455"/>
<dbReference type="Proteomes" id="UP000286097">
    <property type="component" value="Unassembled WGS sequence"/>
</dbReference>
<dbReference type="EMBL" id="QLLG01000070">
    <property type="protein sequence ID" value="RMX68449.1"/>
    <property type="molecule type" value="Genomic_DNA"/>
</dbReference>
<evidence type="ECO:0000313" key="4">
    <source>
        <dbReference type="Proteomes" id="UP000286097"/>
    </source>
</evidence>
<proteinExistence type="predicted"/>
<evidence type="ECO:0000313" key="3">
    <source>
        <dbReference type="Proteomes" id="UP000282087"/>
    </source>
</evidence>